<dbReference type="AlphaFoldDB" id="A0A835BI89"/>
<protein>
    <submittedName>
        <fullName evidence="1">Uncharacterized protein</fullName>
    </submittedName>
</protein>
<comment type="caution">
    <text evidence="1">The sequence shown here is derived from an EMBL/GenBank/DDBJ whole genome shotgun (WGS) entry which is preliminary data.</text>
</comment>
<evidence type="ECO:0000313" key="2">
    <source>
        <dbReference type="Proteomes" id="UP000636709"/>
    </source>
</evidence>
<dbReference type="Proteomes" id="UP000636709">
    <property type="component" value="Unassembled WGS sequence"/>
</dbReference>
<accession>A0A835BI89</accession>
<name>A0A835BI89_9POAL</name>
<sequence length="215" mass="22650">MKYSAGSSWTPEFQEASTMAPSMVSRPAEASVADVVSNTRPPTLSRTRPRVEVVVGVYMAGRSRSRKAYDSGSIGGWIRRVARGRHGRFVGCILLAYPVVGRLAYITAGQAGRLVACRLGTEKKGGAPGQVSDGWNRAEDLVVSRETSPPHPGGFLLTRDDVGERVGVSGDRGGGLRGRTGGGALGRATDFGGAKIVLPHRVRCVVTRNLTGFGA</sequence>
<reference evidence="1" key="1">
    <citation type="submission" date="2020-07" db="EMBL/GenBank/DDBJ databases">
        <title>Genome sequence and genetic diversity analysis of an under-domesticated orphan crop, white fonio (Digitaria exilis).</title>
        <authorList>
            <person name="Bennetzen J.L."/>
            <person name="Chen S."/>
            <person name="Ma X."/>
            <person name="Wang X."/>
            <person name="Yssel A.E.J."/>
            <person name="Chaluvadi S.R."/>
            <person name="Johnson M."/>
            <person name="Gangashetty P."/>
            <person name="Hamidou F."/>
            <person name="Sanogo M.D."/>
            <person name="Zwaenepoel A."/>
            <person name="Wallace J."/>
            <person name="Van De Peer Y."/>
            <person name="Van Deynze A."/>
        </authorList>
    </citation>
    <scope>NUCLEOTIDE SEQUENCE</scope>
    <source>
        <tissue evidence="1">Leaves</tissue>
    </source>
</reference>
<proteinExistence type="predicted"/>
<organism evidence="1 2">
    <name type="scientific">Digitaria exilis</name>
    <dbReference type="NCBI Taxonomy" id="1010633"/>
    <lineage>
        <taxon>Eukaryota</taxon>
        <taxon>Viridiplantae</taxon>
        <taxon>Streptophyta</taxon>
        <taxon>Embryophyta</taxon>
        <taxon>Tracheophyta</taxon>
        <taxon>Spermatophyta</taxon>
        <taxon>Magnoliopsida</taxon>
        <taxon>Liliopsida</taxon>
        <taxon>Poales</taxon>
        <taxon>Poaceae</taxon>
        <taxon>PACMAD clade</taxon>
        <taxon>Panicoideae</taxon>
        <taxon>Panicodae</taxon>
        <taxon>Paniceae</taxon>
        <taxon>Anthephorinae</taxon>
        <taxon>Digitaria</taxon>
    </lineage>
</organism>
<dbReference type="EMBL" id="JACEFO010001924">
    <property type="protein sequence ID" value="KAF8693760.1"/>
    <property type="molecule type" value="Genomic_DNA"/>
</dbReference>
<gene>
    <name evidence="1" type="ORF">HU200_039182</name>
</gene>
<keyword evidence="2" id="KW-1185">Reference proteome</keyword>
<evidence type="ECO:0000313" key="1">
    <source>
        <dbReference type="EMBL" id="KAF8693760.1"/>
    </source>
</evidence>